<name>A0A1G6A4H4_EUBOX</name>
<proteinExistence type="predicted"/>
<keyword evidence="3" id="KW-1185">Reference proteome</keyword>
<protein>
    <submittedName>
        <fullName evidence="2">Uncharacterized protein</fullName>
    </submittedName>
</protein>
<dbReference type="Proteomes" id="UP000199228">
    <property type="component" value="Unassembled WGS sequence"/>
</dbReference>
<evidence type="ECO:0000313" key="2">
    <source>
        <dbReference type="EMBL" id="SDB03156.1"/>
    </source>
</evidence>
<dbReference type="PROSITE" id="PS51257">
    <property type="entry name" value="PROKAR_LIPOPROTEIN"/>
    <property type="match status" value="1"/>
</dbReference>
<feature type="transmembrane region" description="Helical" evidence="1">
    <location>
        <begin position="12"/>
        <end position="32"/>
    </location>
</feature>
<keyword evidence="1" id="KW-0812">Transmembrane</keyword>
<accession>A0A1G6A4H4</accession>
<sequence>MRKIRRGTGVIAIVLAIFIGCVAFGMTTYGYYNIENTFTHGIRAWASASSKYSSASIKIVEGSYNSGWKTGRDVTLTKIKNPIYTLKRYHRYNK</sequence>
<reference evidence="2 3" key="1">
    <citation type="submission" date="2016-10" db="EMBL/GenBank/DDBJ databases">
        <authorList>
            <person name="de Groot N.N."/>
        </authorList>
    </citation>
    <scope>NUCLEOTIDE SEQUENCE [LARGE SCALE GENOMIC DNA]</scope>
    <source>
        <strain evidence="2 3">DSM 3217</strain>
    </source>
</reference>
<keyword evidence="1" id="KW-1133">Transmembrane helix</keyword>
<keyword evidence="1" id="KW-0472">Membrane</keyword>
<gene>
    <name evidence="2" type="ORF">SAMN02910417_00236</name>
</gene>
<dbReference type="STRING" id="1732.SAMN02910417_00236"/>
<dbReference type="RefSeq" id="WP_090171255.1">
    <property type="nucleotide sequence ID" value="NZ_FMXR01000004.1"/>
</dbReference>
<dbReference type="AlphaFoldDB" id="A0A1G6A4H4"/>
<dbReference type="EMBL" id="FMXR01000004">
    <property type="protein sequence ID" value="SDB03156.1"/>
    <property type="molecule type" value="Genomic_DNA"/>
</dbReference>
<evidence type="ECO:0000256" key="1">
    <source>
        <dbReference type="SAM" id="Phobius"/>
    </source>
</evidence>
<evidence type="ECO:0000313" key="3">
    <source>
        <dbReference type="Proteomes" id="UP000199228"/>
    </source>
</evidence>
<organism evidence="2 3">
    <name type="scientific">Eubacterium oxidoreducens</name>
    <dbReference type="NCBI Taxonomy" id="1732"/>
    <lineage>
        <taxon>Bacteria</taxon>
        <taxon>Bacillati</taxon>
        <taxon>Bacillota</taxon>
        <taxon>Clostridia</taxon>
        <taxon>Eubacteriales</taxon>
        <taxon>Eubacteriaceae</taxon>
        <taxon>Eubacterium</taxon>
    </lineage>
</organism>